<dbReference type="GO" id="GO:0003697">
    <property type="term" value="F:single-stranded DNA binding"/>
    <property type="evidence" value="ECO:0007669"/>
    <property type="project" value="InterPro"/>
</dbReference>
<keyword evidence="4" id="KW-1185">Reference proteome</keyword>
<proteinExistence type="predicted"/>
<evidence type="ECO:0000256" key="2">
    <source>
        <dbReference type="PROSITE-ProRule" id="PRU00252"/>
    </source>
</evidence>
<evidence type="ECO:0000313" key="4">
    <source>
        <dbReference type="Proteomes" id="UP000281708"/>
    </source>
</evidence>
<dbReference type="Gene3D" id="2.40.50.140">
    <property type="entry name" value="Nucleic acid-binding proteins"/>
    <property type="match status" value="1"/>
</dbReference>
<organism evidence="3 4">
    <name type="scientific">Nocardioides mangrovicus</name>
    <dbReference type="NCBI Taxonomy" id="2478913"/>
    <lineage>
        <taxon>Bacteria</taxon>
        <taxon>Bacillati</taxon>
        <taxon>Actinomycetota</taxon>
        <taxon>Actinomycetes</taxon>
        <taxon>Propionibacteriales</taxon>
        <taxon>Nocardioidaceae</taxon>
        <taxon>Nocardioides</taxon>
    </lineage>
</organism>
<evidence type="ECO:0000256" key="1">
    <source>
        <dbReference type="ARBA" id="ARBA00023125"/>
    </source>
</evidence>
<comment type="caution">
    <text evidence="3">The sequence shown here is derived from an EMBL/GenBank/DDBJ whole genome shotgun (WGS) entry which is preliminary data.</text>
</comment>
<dbReference type="SUPFAM" id="SSF50249">
    <property type="entry name" value="Nucleic acid-binding proteins"/>
    <property type="match status" value="1"/>
</dbReference>
<dbReference type="InterPro" id="IPR012340">
    <property type="entry name" value="NA-bd_OB-fold"/>
</dbReference>
<accession>A0A3L8P5S7</accession>
<gene>
    <name evidence="3" type="ORF">D9V37_05065</name>
</gene>
<dbReference type="Pfam" id="PF00436">
    <property type="entry name" value="SSB"/>
    <property type="match status" value="1"/>
</dbReference>
<dbReference type="AlphaFoldDB" id="A0A3L8P5S7"/>
<sequence>MGEDEQAGATAVVNQVRLCGRVAAEPVERVLPSGAHIVSVRLILTRDQTAMTRGSQQKSDWVECSGWSAALRRKMDGWQPGDIVSVEGALRRRHYRHGGGSGSVIEIEVLAAKRTQRAPVTV</sequence>
<name>A0A3L8P5S7_9ACTN</name>
<protein>
    <submittedName>
        <fullName evidence="3">Single-stranded DNA-binding protein</fullName>
    </submittedName>
</protein>
<evidence type="ECO:0000313" key="3">
    <source>
        <dbReference type="EMBL" id="RLV50287.1"/>
    </source>
</evidence>
<dbReference type="InterPro" id="IPR000424">
    <property type="entry name" value="Primosome_PriB/ssb"/>
</dbReference>
<dbReference type="PROSITE" id="PS50935">
    <property type="entry name" value="SSB"/>
    <property type="match status" value="1"/>
</dbReference>
<dbReference type="RefSeq" id="WP_121805085.1">
    <property type="nucleotide sequence ID" value="NZ_RDBE01000003.1"/>
</dbReference>
<dbReference type="Proteomes" id="UP000281708">
    <property type="component" value="Unassembled WGS sequence"/>
</dbReference>
<dbReference type="OrthoDB" id="5186768at2"/>
<keyword evidence="1 2" id="KW-0238">DNA-binding</keyword>
<reference evidence="3 4" key="1">
    <citation type="submission" date="2018-10" db="EMBL/GenBank/DDBJ databases">
        <title>Marmoricola sp. 4Q3S-7 whole genome shotgun sequence.</title>
        <authorList>
            <person name="Li F."/>
        </authorList>
    </citation>
    <scope>NUCLEOTIDE SEQUENCE [LARGE SCALE GENOMIC DNA]</scope>
    <source>
        <strain evidence="3 4">4Q3S-7</strain>
    </source>
</reference>
<dbReference type="EMBL" id="RDBE01000003">
    <property type="protein sequence ID" value="RLV50287.1"/>
    <property type="molecule type" value="Genomic_DNA"/>
</dbReference>